<protein>
    <submittedName>
        <fullName evidence="2">Uncharacterized protein</fullName>
    </submittedName>
</protein>
<organism evidence="2 3">
    <name type="scientific">Thalassiosira oceanica</name>
    <name type="common">Marine diatom</name>
    <dbReference type="NCBI Taxonomy" id="159749"/>
    <lineage>
        <taxon>Eukaryota</taxon>
        <taxon>Sar</taxon>
        <taxon>Stramenopiles</taxon>
        <taxon>Ochrophyta</taxon>
        <taxon>Bacillariophyta</taxon>
        <taxon>Coscinodiscophyceae</taxon>
        <taxon>Thalassiosirophycidae</taxon>
        <taxon>Thalassiosirales</taxon>
        <taxon>Thalassiosiraceae</taxon>
        <taxon>Thalassiosira</taxon>
    </lineage>
</organism>
<dbReference type="AlphaFoldDB" id="K0S3S2"/>
<dbReference type="OrthoDB" id="10255414at2759"/>
<evidence type="ECO:0000256" key="1">
    <source>
        <dbReference type="SAM" id="MobiDB-lite"/>
    </source>
</evidence>
<keyword evidence="3" id="KW-1185">Reference proteome</keyword>
<reference evidence="2 3" key="1">
    <citation type="journal article" date="2012" name="Genome Biol.">
        <title>Genome and low-iron response of an oceanic diatom adapted to chronic iron limitation.</title>
        <authorList>
            <person name="Lommer M."/>
            <person name="Specht M."/>
            <person name="Roy A.S."/>
            <person name="Kraemer L."/>
            <person name="Andreson R."/>
            <person name="Gutowska M.A."/>
            <person name="Wolf J."/>
            <person name="Bergner S.V."/>
            <person name="Schilhabel M.B."/>
            <person name="Klostermeier U.C."/>
            <person name="Beiko R.G."/>
            <person name="Rosenstiel P."/>
            <person name="Hippler M."/>
            <person name="Laroche J."/>
        </authorList>
    </citation>
    <scope>NUCLEOTIDE SEQUENCE [LARGE SCALE GENOMIC DNA]</scope>
    <source>
        <strain evidence="2 3">CCMP1005</strain>
    </source>
</reference>
<dbReference type="OMA" id="TICTAYT"/>
<accession>K0S3S2</accession>
<evidence type="ECO:0000313" key="2">
    <source>
        <dbReference type="EMBL" id="EJK53542.1"/>
    </source>
</evidence>
<gene>
    <name evidence="2" type="ORF">THAOC_27005</name>
</gene>
<feature type="compositionally biased region" description="Polar residues" evidence="1">
    <location>
        <begin position="1"/>
        <end position="19"/>
    </location>
</feature>
<comment type="caution">
    <text evidence="2">The sequence shown here is derived from an EMBL/GenBank/DDBJ whole genome shotgun (WGS) entry which is preliminary data.</text>
</comment>
<sequence>KCNDCGSSRSVANISSGYHATSRADRRAARNAKA</sequence>
<dbReference type="EMBL" id="AGNL01037584">
    <property type="protein sequence ID" value="EJK53542.1"/>
    <property type="molecule type" value="Genomic_DNA"/>
</dbReference>
<dbReference type="Proteomes" id="UP000266841">
    <property type="component" value="Unassembled WGS sequence"/>
</dbReference>
<feature type="region of interest" description="Disordered" evidence="1">
    <location>
        <begin position="1"/>
        <end position="34"/>
    </location>
</feature>
<feature type="non-terminal residue" evidence="2">
    <location>
        <position position="1"/>
    </location>
</feature>
<evidence type="ECO:0000313" key="3">
    <source>
        <dbReference type="Proteomes" id="UP000266841"/>
    </source>
</evidence>
<name>K0S3S2_THAOC</name>
<proteinExistence type="predicted"/>